<name>A0ABQ9ADX3_9ROSI</name>
<reference evidence="2" key="1">
    <citation type="submission" date="2022-10" db="EMBL/GenBank/DDBJ databases">
        <authorList>
            <person name="Hyden B.L."/>
            <person name="Feng K."/>
            <person name="Yates T."/>
            <person name="Jawdy S."/>
            <person name="Smart L.B."/>
            <person name="Muchero W."/>
        </authorList>
    </citation>
    <scope>NUCLEOTIDE SEQUENCE</scope>
    <source>
        <tissue evidence="2">Shoot tip</tissue>
    </source>
</reference>
<evidence type="ECO:0000256" key="1">
    <source>
        <dbReference type="SAM" id="MobiDB-lite"/>
    </source>
</evidence>
<evidence type="ECO:0000313" key="3">
    <source>
        <dbReference type="Proteomes" id="UP001141253"/>
    </source>
</evidence>
<feature type="compositionally biased region" description="Basic residues" evidence="1">
    <location>
        <begin position="67"/>
        <end position="86"/>
    </location>
</feature>
<reference evidence="2" key="2">
    <citation type="journal article" date="2023" name="Int. J. Mol. Sci.">
        <title>De Novo Assembly and Annotation of 11 Diverse Shrub Willow (Salix) Genomes Reveals Novel Gene Organization in Sex-Linked Regions.</title>
        <authorList>
            <person name="Hyden B."/>
            <person name="Feng K."/>
            <person name="Yates T.B."/>
            <person name="Jawdy S."/>
            <person name="Cereghino C."/>
            <person name="Smart L.B."/>
            <person name="Muchero W."/>
        </authorList>
    </citation>
    <scope>NUCLEOTIDE SEQUENCE</scope>
    <source>
        <tissue evidence="2">Shoot tip</tissue>
    </source>
</reference>
<dbReference type="EMBL" id="JAPFFI010000021">
    <property type="protein sequence ID" value="KAJ6333081.1"/>
    <property type="molecule type" value="Genomic_DNA"/>
</dbReference>
<proteinExistence type="predicted"/>
<feature type="region of interest" description="Disordered" evidence="1">
    <location>
        <begin position="1"/>
        <end position="86"/>
    </location>
</feature>
<gene>
    <name evidence="2" type="ORF">OIU77_009028</name>
</gene>
<accession>A0ABQ9ADX3</accession>
<sequence length="86" mass="9479">MPKKAACQLEARKLPHAKGKAQGTREAHVLAQSTSISYQGSGGESKTLEKRASSTQGLPEDELHSKACPKKNNNRRDHKGRNKWNN</sequence>
<evidence type="ECO:0000313" key="2">
    <source>
        <dbReference type="EMBL" id="KAJ6333081.1"/>
    </source>
</evidence>
<comment type="caution">
    <text evidence="2">The sequence shown here is derived from an EMBL/GenBank/DDBJ whole genome shotgun (WGS) entry which is preliminary data.</text>
</comment>
<protein>
    <submittedName>
        <fullName evidence="2">Uncharacterized protein</fullName>
    </submittedName>
</protein>
<dbReference type="Proteomes" id="UP001141253">
    <property type="component" value="Chromosome 11"/>
</dbReference>
<organism evidence="2 3">
    <name type="scientific">Salix suchowensis</name>
    <dbReference type="NCBI Taxonomy" id="1278906"/>
    <lineage>
        <taxon>Eukaryota</taxon>
        <taxon>Viridiplantae</taxon>
        <taxon>Streptophyta</taxon>
        <taxon>Embryophyta</taxon>
        <taxon>Tracheophyta</taxon>
        <taxon>Spermatophyta</taxon>
        <taxon>Magnoliopsida</taxon>
        <taxon>eudicotyledons</taxon>
        <taxon>Gunneridae</taxon>
        <taxon>Pentapetalae</taxon>
        <taxon>rosids</taxon>
        <taxon>fabids</taxon>
        <taxon>Malpighiales</taxon>
        <taxon>Salicaceae</taxon>
        <taxon>Saliceae</taxon>
        <taxon>Salix</taxon>
    </lineage>
</organism>
<keyword evidence="3" id="KW-1185">Reference proteome</keyword>